<reference evidence="1 2" key="1">
    <citation type="submission" date="2017-04" db="EMBL/GenBank/DDBJ databases">
        <title>Novel microbial lineages endemic to geothermal iron-oxide mats fill important gaps in the evolutionary history of Archaea.</title>
        <authorList>
            <person name="Jay Z.J."/>
            <person name="Beam J.P."/>
            <person name="Dlakic M."/>
            <person name="Rusch D.B."/>
            <person name="Kozubal M.A."/>
            <person name="Inskeep W.P."/>
        </authorList>
    </citation>
    <scope>NUCLEOTIDE SEQUENCE [LARGE SCALE GENOMIC DNA]</scope>
    <source>
        <strain evidence="1">OSP_D</strain>
    </source>
</reference>
<comment type="caution">
    <text evidence="1">The sequence shown here is derived from an EMBL/GenBank/DDBJ whole genome shotgun (WGS) entry which is preliminary data.</text>
</comment>
<evidence type="ECO:0000313" key="2">
    <source>
        <dbReference type="Proteomes" id="UP000240322"/>
    </source>
</evidence>
<dbReference type="Proteomes" id="UP000240322">
    <property type="component" value="Unassembled WGS sequence"/>
</dbReference>
<gene>
    <name evidence="1" type="ORF">B9Q03_03310</name>
</gene>
<evidence type="ECO:0000313" key="1">
    <source>
        <dbReference type="EMBL" id="PSN91754.1"/>
    </source>
</evidence>
<dbReference type="EMBL" id="NEXE01000018">
    <property type="protein sequence ID" value="PSN91754.1"/>
    <property type="molecule type" value="Genomic_DNA"/>
</dbReference>
<proteinExistence type="predicted"/>
<sequence length="87" mass="10234">MSNLDVDLLASTFPLDDVKVDWEEVDRQWRDLISAYPEFATPCFTCQFFDECKTGAKHNPLTCDFLLEWFLKADEQQPEEQGKRSKR</sequence>
<dbReference type="AlphaFoldDB" id="A0A2R6AZF6"/>
<name>A0A2R6AZF6_9ARCH</name>
<accession>A0A2R6AZF6</accession>
<organism evidence="1 2">
    <name type="scientific">Candidatus Marsarchaeota G2 archaeon OSP_D</name>
    <dbReference type="NCBI Taxonomy" id="1978157"/>
    <lineage>
        <taxon>Archaea</taxon>
        <taxon>Candidatus Marsarchaeota</taxon>
        <taxon>Candidatus Marsarchaeota group 2</taxon>
    </lineage>
</organism>
<protein>
    <submittedName>
        <fullName evidence="1">Uncharacterized protein</fullName>
    </submittedName>
</protein>